<feature type="compositionally biased region" description="Polar residues" evidence="3">
    <location>
        <begin position="672"/>
        <end position="713"/>
    </location>
</feature>
<feature type="region of interest" description="Disordered" evidence="3">
    <location>
        <begin position="22"/>
        <end position="42"/>
    </location>
</feature>
<evidence type="ECO:0000256" key="3">
    <source>
        <dbReference type="SAM" id="MobiDB-lite"/>
    </source>
</evidence>
<dbReference type="PANTHER" id="PTHR14430">
    <property type="entry name" value="RABIN3-RELATED"/>
    <property type="match status" value="1"/>
</dbReference>
<reference evidence="5 6" key="1">
    <citation type="submission" date="2018-11" db="EMBL/GenBank/DDBJ databases">
        <title>Genome assembly of Steccherinum ochraceum LE-BIN_3174, the white-rot fungus of the Steccherinaceae family (The Residual Polyporoid clade, Polyporales, Basidiomycota).</title>
        <authorList>
            <person name="Fedorova T.V."/>
            <person name="Glazunova O.A."/>
            <person name="Landesman E.O."/>
            <person name="Moiseenko K.V."/>
            <person name="Psurtseva N.V."/>
            <person name="Savinova O.S."/>
            <person name="Shakhova N.V."/>
            <person name="Tyazhelova T.V."/>
            <person name="Vasina D.V."/>
        </authorList>
    </citation>
    <scope>NUCLEOTIDE SEQUENCE [LARGE SCALE GENOMIC DNA]</scope>
    <source>
        <strain evidence="5 6">LE-BIN_3174</strain>
    </source>
</reference>
<evidence type="ECO:0000313" key="6">
    <source>
        <dbReference type="Proteomes" id="UP000292702"/>
    </source>
</evidence>
<feature type="compositionally biased region" description="Basic and acidic residues" evidence="3">
    <location>
        <begin position="540"/>
        <end position="563"/>
    </location>
</feature>
<dbReference type="PANTHER" id="PTHR14430:SF0">
    <property type="entry name" value="SEC2P DOMAIN-CONTAINING PROTEIN"/>
    <property type="match status" value="1"/>
</dbReference>
<dbReference type="SUPFAM" id="SSF144284">
    <property type="entry name" value="Sec2 N-terminal region"/>
    <property type="match status" value="1"/>
</dbReference>
<evidence type="ECO:0000259" key="4">
    <source>
        <dbReference type="Pfam" id="PF06428"/>
    </source>
</evidence>
<dbReference type="InterPro" id="IPR009449">
    <property type="entry name" value="Sec2_N"/>
</dbReference>
<feature type="compositionally biased region" description="Acidic residues" evidence="3">
    <location>
        <begin position="919"/>
        <end position="940"/>
    </location>
</feature>
<feature type="domain" description="GDP/GTP exchange factor Sec2 N-terminal" evidence="4">
    <location>
        <begin position="77"/>
        <end position="208"/>
    </location>
</feature>
<dbReference type="GO" id="GO:0005085">
    <property type="term" value="F:guanyl-nucleotide exchange factor activity"/>
    <property type="evidence" value="ECO:0007669"/>
    <property type="project" value="InterPro"/>
</dbReference>
<feature type="compositionally biased region" description="Low complexity" evidence="3">
    <location>
        <begin position="628"/>
        <end position="647"/>
    </location>
</feature>
<sequence length="974" mass="106085">MSAHGHTTDDEMHELNLEADYLDQKSPKRVNGRHTREQSDPDAQAMVIESLKSQCQDLFSQVTQLNSKLVKSYDRVSDLEDELHVTSANLRSSTLKVSNLELERTQHLSALSTGLLVEKDHVTTELTRLMEKATEEAARRGQAESARAEIEKDLDDLSAGLFDQANRMVAEARWGRAQSERKAEETEKALRGAEEVVGMLQAQMQSLQTEKELSERRVVEMRAVMGKGKWVSRPQPHHSQSRYLSCHLPYHEYIQFIAHLRSLRPSSPQVPAVTTLLPLPFLARLVSEDSDPTVRLDLAPSLNWLTRRSVLSAIHSGQLTVEPMSTQTLLEELAPPTIPATPHHTHVNCALCGSLILEPAQASSGVRSSYPQSPSRNGTWSFALKNSLQTIATAANPGTVAHHATSDAPLEPPTQVYIFRLAATSSSGLPVSLPISPQQTGAQNRPTIYPLCTSGWCLMRLRTTCTLWAFVRTNIVEKVWEEEPLPPTVSAEPHRPSLMGSLGHSGAPPSSTESPATPKKSRMGIGAIWGTMQRGLSGSKGDESPKSATGKPEEQPVPEKNESPKPLPARRLPPPPPRHPPLSAPIPSSTTPTTATHDATERPATPVKLPSGPPPPLPARNRTRESRPSSLVVSKPPVVPESEPFVEATEVEHTSESAAAEGEKPMLISPPVQLTRSESHDSFTTPTEELSPANLTRPSSPTTIPLPHSSPSTPLAAEFGHSPDSSDKKDVDSAEQSATTERDPSPPPVAPGSEPETRPEQPPRPSGPSNVPPPLPRRAAGRARSSVVPPAATEPVVEHPASLPEEPKPASQSPKPTEVDDKSEASPEKTPDDSPPAPALPTREQTPEVSAEVTPVSEGVDSDRLDDVELSTPPDRFADDETIGDLKKHADVNGDDDDTSLTMDRPSSVEGDFSQEERASDDEETPLPELPEEEEEEDEYQGTYVGDASWEERTWKELVRLREDMYYARIGCSR</sequence>
<proteinExistence type="predicted"/>
<feature type="compositionally biased region" description="Basic and acidic residues" evidence="3">
    <location>
        <begin position="876"/>
        <end position="892"/>
    </location>
</feature>
<evidence type="ECO:0000256" key="2">
    <source>
        <dbReference type="SAM" id="Coils"/>
    </source>
</evidence>
<gene>
    <name evidence="5" type="ORF">EIP91_000037</name>
</gene>
<dbReference type="Proteomes" id="UP000292702">
    <property type="component" value="Unassembled WGS sequence"/>
</dbReference>
<comment type="caution">
    <text evidence="5">The sequence shown here is derived from an EMBL/GenBank/DDBJ whole genome shotgun (WGS) entry which is preliminary data.</text>
</comment>
<dbReference type="GO" id="GO:0006887">
    <property type="term" value="P:exocytosis"/>
    <property type="evidence" value="ECO:0007669"/>
    <property type="project" value="TreeGrafter"/>
</dbReference>
<keyword evidence="6" id="KW-1185">Reference proteome</keyword>
<dbReference type="InterPro" id="IPR040351">
    <property type="entry name" value="RAB3IL/RAB3IP/Sec2"/>
</dbReference>
<feature type="region of interest" description="Disordered" evidence="3">
    <location>
        <begin position="485"/>
        <end position="945"/>
    </location>
</feature>
<feature type="coiled-coil region" evidence="2">
    <location>
        <begin position="176"/>
        <end position="224"/>
    </location>
</feature>
<dbReference type="AlphaFoldDB" id="A0A4R0RXV0"/>
<feature type="compositionally biased region" description="Basic and acidic residues" evidence="3">
    <location>
        <begin position="817"/>
        <end position="832"/>
    </location>
</feature>
<feature type="compositionally biased region" description="Low complexity" evidence="3">
    <location>
        <begin position="782"/>
        <end position="801"/>
    </location>
</feature>
<dbReference type="GO" id="GO:0051286">
    <property type="term" value="C:cell tip"/>
    <property type="evidence" value="ECO:0007669"/>
    <property type="project" value="TreeGrafter"/>
</dbReference>
<dbReference type="GO" id="GO:0070319">
    <property type="term" value="C:Golgi to plasma membrane transport vesicle"/>
    <property type="evidence" value="ECO:0007669"/>
    <property type="project" value="TreeGrafter"/>
</dbReference>
<evidence type="ECO:0000313" key="5">
    <source>
        <dbReference type="EMBL" id="TCD71905.1"/>
    </source>
</evidence>
<feature type="compositionally biased region" description="Low complexity" evidence="3">
    <location>
        <begin position="585"/>
        <end position="597"/>
    </location>
</feature>
<feature type="compositionally biased region" description="Low complexity" evidence="3">
    <location>
        <begin position="507"/>
        <end position="518"/>
    </location>
</feature>
<dbReference type="Gene3D" id="6.10.140.910">
    <property type="match status" value="1"/>
</dbReference>
<organism evidence="5 6">
    <name type="scientific">Steccherinum ochraceum</name>
    <dbReference type="NCBI Taxonomy" id="92696"/>
    <lineage>
        <taxon>Eukaryota</taxon>
        <taxon>Fungi</taxon>
        <taxon>Dikarya</taxon>
        <taxon>Basidiomycota</taxon>
        <taxon>Agaricomycotina</taxon>
        <taxon>Agaricomycetes</taxon>
        <taxon>Polyporales</taxon>
        <taxon>Steccherinaceae</taxon>
        <taxon>Steccherinum</taxon>
    </lineage>
</organism>
<dbReference type="CDD" id="cd21044">
    <property type="entry name" value="Rab11BD_RAB3IP_like"/>
    <property type="match status" value="1"/>
</dbReference>
<dbReference type="OrthoDB" id="1748564at2759"/>
<keyword evidence="1 2" id="KW-0175">Coiled coil</keyword>
<dbReference type="EMBL" id="RWJN01000001">
    <property type="protein sequence ID" value="TCD71905.1"/>
    <property type="molecule type" value="Genomic_DNA"/>
</dbReference>
<accession>A0A4R0RXV0</accession>
<feature type="coiled-coil region" evidence="2">
    <location>
        <begin position="48"/>
        <end position="82"/>
    </location>
</feature>
<feature type="compositionally biased region" description="Pro residues" evidence="3">
    <location>
        <begin position="762"/>
        <end position="776"/>
    </location>
</feature>
<name>A0A4R0RXV0_9APHY</name>
<dbReference type="STRING" id="92696.A0A4R0RXV0"/>
<feature type="compositionally biased region" description="Pro residues" evidence="3">
    <location>
        <begin position="565"/>
        <end position="584"/>
    </location>
</feature>
<dbReference type="Pfam" id="PF06428">
    <property type="entry name" value="Sec2p"/>
    <property type="match status" value="1"/>
</dbReference>
<evidence type="ECO:0000256" key="1">
    <source>
        <dbReference type="ARBA" id="ARBA00023054"/>
    </source>
</evidence>
<protein>
    <recommendedName>
        <fullName evidence="4">GDP/GTP exchange factor Sec2 N-terminal domain-containing protein</fullName>
    </recommendedName>
</protein>